<sequence length="349" mass="39626">MAQLSLPPQPVSTIGLAQYGTIHDIAYSEDGKQLAVACAKVTGQSWTVVYDTANMKIVAETGHEGRVVSERLVWSPSGTKLIIKFEYRFDIWDPVAKDLRVVKRHHPIKDVNWCGDDVFLVAERSCVFKMNPTRFLGPHTIATYHFKHMHVRSISSVRNSKYLIIITRVSKSPEEFKYTSGWSEKRIVIYNMDKHETVYQVPVLEDIRNIHHNPDDLDVLVTPKDRKTFQMWTLDAGVKGTGITARLKKRSIIPHTNPGDYVGPTSIGGNRNQFIFSATSTGVDIWRRQSGIPHQRFQPQILQDEGVSCFSWRRSSDNFLNFATAGIDSNLLHIWRGFEPDLARGPVPL</sequence>
<evidence type="ECO:0000313" key="1">
    <source>
        <dbReference type="EMBL" id="KAF9439938.1"/>
    </source>
</evidence>
<dbReference type="SUPFAM" id="SSF50978">
    <property type="entry name" value="WD40 repeat-like"/>
    <property type="match status" value="1"/>
</dbReference>
<proteinExistence type="predicted"/>
<accession>A0A9P5WW45</accession>
<evidence type="ECO:0000313" key="2">
    <source>
        <dbReference type="Proteomes" id="UP000807342"/>
    </source>
</evidence>
<gene>
    <name evidence="1" type="ORF">P691DRAFT_780170</name>
</gene>
<dbReference type="InterPro" id="IPR036322">
    <property type="entry name" value="WD40_repeat_dom_sf"/>
</dbReference>
<name>A0A9P5WW45_9AGAR</name>
<dbReference type="InterPro" id="IPR015943">
    <property type="entry name" value="WD40/YVTN_repeat-like_dom_sf"/>
</dbReference>
<dbReference type="Gene3D" id="2.130.10.10">
    <property type="entry name" value="YVTN repeat-like/Quinoprotein amine dehydrogenase"/>
    <property type="match status" value="1"/>
</dbReference>
<comment type="caution">
    <text evidence="1">The sequence shown here is derived from an EMBL/GenBank/DDBJ whole genome shotgun (WGS) entry which is preliminary data.</text>
</comment>
<keyword evidence="2" id="KW-1185">Reference proteome</keyword>
<reference evidence="1" key="1">
    <citation type="submission" date="2020-11" db="EMBL/GenBank/DDBJ databases">
        <authorList>
            <consortium name="DOE Joint Genome Institute"/>
            <person name="Ahrendt S."/>
            <person name="Riley R."/>
            <person name="Andreopoulos W."/>
            <person name="Labutti K."/>
            <person name="Pangilinan J."/>
            <person name="Ruiz-Duenas F.J."/>
            <person name="Barrasa J.M."/>
            <person name="Sanchez-Garcia M."/>
            <person name="Camarero S."/>
            <person name="Miyauchi S."/>
            <person name="Serrano A."/>
            <person name="Linde D."/>
            <person name="Babiker R."/>
            <person name="Drula E."/>
            <person name="Ayuso-Fernandez I."/>
            <person name="Pacheco R."/>
            <person name="Padilla G."/>
            <person name="Ferreira P."/>
            <person name="Barriuso J."/>
            <person name="Kellner H."/>
            <person name="Castanera R."/>
            <person name="Alfaro M."/>
            <person name="Ramirez L."/>
            <person name="Pisabarro A.G."/>
            <person name="Kuo A."/>
            <person name="Tritt A."/>
            <person name="Lipzen A."/>
            <person name="He G."/>
            <person name="Yan M."/>
            <person name="Ng V."/>
            <person name="Cullen D."/>
            <person name="Martin F."/>
            <person name="Rosso M.-N."/>
            <person name="Henrissat B."/>
            <person name="Hibbett D."/>
            <person name="Martinez A.T."/>
            <person name="Grigoriev I.V."/>
        </authorList>
    </citation>
    <scope>NUCLEOTIDE SEQUENCE</scope>
    <source>
        <strain evidence="1">MF-IS2</strain>
    </source>
</reference>
<protein>
    <submittedName>
        <fullName evidence="1">Uncharacterized protein</fullName>
    </submittedName>
</protein>
<organism evidence="1 2">
    <name type="scientific">Macrolepiota fuliginosa MF-IS2</name>
    <dbReference type="NCBI Taxonomy" id="1400762"/>
    <lineage>
        <taxon>Eukaryota</taxon>
        <taxon>Fungi</taxon>
        <taxon>Dikarya</taxon>
        <taxon>Basidiomycota</taxon>
        <taxon>Agaricomycotina</taxon>
        <taxon>Agaricomycetes</taxon>
        <taxon>Agaricomycetidae</taxon>
        <taxon>Agaricales</taxon>
        <taxon>Agaricineae</taxon>
        <taxon>Agaricaceae</taxon>
        <taxon>Macrolepiota</taxon>
    </lineage>
</organism>
<dbReference type="AlphaFoldDB" id="A0A9P5WW45"/>
<dbReference type="Proteomes" id="UP000807342">
    <property type="component" value="Unassembled WGS sequence"/>
</dbReference>
<dbReference type="EMBL" id="MU153137">
    <property type="protein sequence ID" value="KAF9439938.1"/>
    <property type="molecule type" value="Genomic_DNA"/>
</dbReference>
<dbReference type="OrthoDB" id="972532at2759"/>